<name>W1PN94_AMBTC</name>
<dbReference type="HOGENOM" id="CLU_2725561_0_0_1"/>
<sequence length="72" mass="8179">MRSILLGWRVKRLNLLHLPSLSPKLGEGLVRGRRALVVGINGCFICSSCELATAKTWPLHISPYEQLHNYFF</sequence>
<dbReference type="EMBL" id="KI392980">
    <property type="protein sequence ID" value="ERN09538.1"/>
    <property type="molecule type" value="Genomic_DNA"/>
</dbReference>
<reference evidence="2" key="1">
    <citation type="journal article" date="2013" name="Science">
        <title>The Amborella genome and the evolution of flowering plants.</title>
        <authorList>
            <consortium name="Amborella Genome Project"/>
        </authorList>
    </citation>
    <scope>NUCLEOTIDE SEQUENCE [LARGE SCALE GENOMIC DNA]</scope>
</reference>
<gene>
    <name evidence="1" type="ORF">AMTR_s00029p00144380</name>
</gene>
<proteinExistence type="predicted"/>
<accession>W1PN94</accession>
<dbReference type="Proteomes" id="UP000017836">
    <property type="component" value="Unassembled WGS sequence"/>
</dbReference>
<keyword evidence="2" id="KW-1185">Reference proteome</keyword>
<protein>
    <submittedName>
        <fullName evidence="1">Uncharacterized protein</fullName>
    </submittedName>
</protein>
<dbReference type="Gramene" id="ERN09538">
    <property type="protein sequence ID" value="ERN09538"/>
    <property type="gene ID" value="AMTR_s00029p00144380"/>
</dbReference>
<evidence type="ECO:0000313" key="1">
    <source>
        <dbReference type="EMBL" id="ERN09538.1"/>
    </source>
</evidence>
<dbReference type="AlphaFoldDB" id="W1PN94"/>
<organism evidence="1 2">
    <name type="scientific">Amborella trichopoda</name>
    <dbReference type="NCBI Taxonomy" id="13333"/>
    <lineage>
        <taxon>Eukaryota</taxon>
        <taxon>Viridiplantae</taxon>
        <taxon>Streptophyta</taxon>
        <taxon>Embryophyta</taxon>
        <taxon>Tracheophyta</taxon>
        <taxon>Spermatophyta</taxon>
        <taxon>Magnoliopsida</taxon>
        <taxon>Amborellales</taxon>
        <taxon>Amborellaceae</taxon>
        <taxon>Amborella</taxon>
    </lineage>
</organism>
<evidence type="ECO:0000313" key="2">
    <source>
        <dbReference type="Proteomes" id="UP000017836"/>
    </source>
</evidence>